<sequence length="83" mass="9899">MEHYHGQHRKPLKFTKTSLNEDAKPQLLSSCFESPPIYILFSEHLHYVQHVSYMYDFTRYDFVGSPMDSELIRIVIKSLQYES</sequence>
<dbReference type="EMBL" id="JAHWGI010001288">
    <property type="protein sequence ID" value="KAK3927432.1"/>
    <property type="molecule type" value="Genomic_DNA"/>
</dbReference>
<comment type="caution">
    <text evidence="1">The sequence shown here is derived from an EMBL/GenBank/DDBJ whole genome shotgun (WGS) entry which is preliminary data.</text>
</comment>
<dbReference type="GO" id="GO:0016740">
    <property type="term" value="F:transferase activity"/>
    <property type="evidence" value="ECO:0007669"/>
    <property type="project" value="UniProtKB-KW"/>
</dbReference>
<protein>
    <submittedName>
        <fullName evidence="1">Tetracenomycin polyketide synthesis 8-O-methyl transferase TcmO</fullName>
    </submittedName>
</protein>
<evidence type="ECO:0000313" key="1">
    <source>
        <dbReference type="EMBL" id="KAK3927432.1"/>
    </source>
</evidence>
<gene>
    <name evidence="1" type="ORF">KUF71_015717</name>
</gene>
<proteinExistence type="predicted"/>
<reference evidence="1" key="1">
    <citation type="submission" date="2021-07" db="EMBL/GenBank/DDBJ databases">
        <authorList>
            <person name="Catto M.A."/>
            <person name="Jacobson A."/>
            <person name="Kennedy G."/>
            <person name="Labadie P."/>
            <person name="Hunt B.G."/>
            <person name="Srinivasan R."/>
        </authorList>
    </citation>
    <scope>NUCLEOTIDE SEQUENCE</scope>
    <source>
        <strain evidence="1">PL_HMW_Pooled</strain>
        <tissue evidence="1">Head</tissue>
    </source>
</reference>
<dbReference type="AlphaFoldDB" id="A0AAE1HU18"/>
<keyword evidence="2" id="KW-1185">Reference proteome</keyword>
<keyword evidence="1" id="KW-0808">Transferase</keyword>
<accession>A0AAE1HU18</accession>
<dbReference type="Proteomes" id="UP001219518">
    <property type="component" value="Unassembled WGS sequence"/>
</dbReference>
<name>A0AAE1HU18_9NEOP</name>
<reference evidence="1" key="2">
    <citation type="journal article" date="2023" name="BMC Genomics">
        <title>Pest status, molecular evolution, and epigenetic factors derived from the genome assembly of Frankliniella fusca, a thysanopteran phytovirus vector.</title>
        <authorList>
            <person name="Catto M.A."/>
            <person name="Labadie P.E."/>
            <person name="Jacobson A.L."/>
            <person name="Kennedy G.G."/>
            <person name="Srinivasan R."/>
            <person name="Hunt B.G."/>
        </authorList>
    </citation>
    <scope>NUCLEOTIDE SEQUENCE</scope>
    <source>
        <strain evidence="1">PL_HMW_Pooled</strain>
    </source>
</reference>
<evidence type="ECO:0000313" key="2">
    <source>
        <dbReference type="Proteomes" id="UP001219518"/>
    </source>
</evidence>
<organism evidence="1 2">
    <name type="scientific">Frankliniella fusca</name>
    <dbReference type="NCBI Taxonomy" id="407009"/>
    <lineage>
        <taxon>Eukaryota</taxon>
        <taxon>Metazoa</taxon>
        <taxon>Ecdysozoa</taxon>
        <taxon>Arthropoda</taxon>
        <taxon>Hexapoda</taxon>
        <taxon>Insecta</taxon>
        <taxon>Pterygota</taxon>
        <taxon>Neoptera</taxon>
        <taxon>Paraneoptera</taxon>
        <taxon>Thysanoptera</taxon>
        <taxon>Terebrantia</taxon>
        <taxon>Thripoidea</taxon>
        <taxon>Thripidae</taxon>
        <taxon>Frankliniella</taxon>
    </lineage>
</organism>